<name>A0A6M3JTQ6_9ZZZZ</name>
<protein>
    <submittedName>
        <fullName evidence="1">Uncharacterized protein</fullName>
    </submittedName>
</protein>
<evidence type="ECO:0000313" key="1">
    <source>
        <dbReference type="EMBL" id="QJA73330.1"/>
    </source>
</evidence>
<dbReference type="AlphaFoldDB" id="A0A6M3JTQ6"/>
<reference evidence="1" key="1">
    <citation type="submission" date="2020-03" db="EMBL/GenBank/DDBJ databases">
        <title>The deep terrestrial virosphere.</title>
        <authorList>
            <person name="Holmfeldt K."/>
            <person name="Nilsson E."/>
            <person name="Simone D."/>
            <person name="Lopez-Fernandez M."/>
            <person name="Wu X."/>
            <person name="de Brujin I."/>
            <person name="Lundin D."/>
            <person name="Andersson A."/>
            <person name="Bertilsson S."/>
            <person name="Dopson M."/>
        </authorList>
    </citation>
    <scope>NUCLEOTIDE SEQUENCE</scope>
    <source>
        <strain evidence="1">MM415A02406</strain>
    </source>
</reference>
<dbReference type="EMBL" id="MT142019">
    <property type="protein sequence ID" value="QJA73330.1"/>
    <property type="molecule type" value="Genomic_DNA"/>
</dbReference>
<accession>A0A6M3JTQ6</accession>
<organism evidence="1">
    <name type="scientific">viral metagenome</name>
    <dbReference type="NCBI Taxonomy" id="1070528"/>
    <lineage>
        <taxon>unclassified sequences</taxon>
        <taxon>metagenomes</taxon>
        <taxon>organismal metagenomes</taxon>
    </lineage>
</organism>
<sequence length="64" mass="7447">MTRKYLPRDEAILKAQKCPNLNPRAEVCPICIKDEEFNTVCCAFCVNYPDEDECQEVICDRFLT</sequence>
<proteinExistence type="predicted"/>
<gene>
    <name evidence="1" type="ORF">MM415A02406_0006</name>
</gene>